<gene>
    <name evidence="1" type="ORF">PIB30_104833</name>
</gene>
<organism evidence="1 2">
    <name type="scientific">Stylosanthes scabra</name>
    <dbReference type="NCBI Taxonomy" id="79078"/>
    <lineage>
        <taxon>Eukaryota</taxon>
        <taxon>Viridiplantae</taxon>
        <taxon>Streptophyta</taxon>
        <taxon>Embryophyta</taxon>
        <taxon>Tracheophyta</taxon>
        <taxon>Spermatophyta</taxon>
        <taxon>Magnoliopsida</taxon>
        <taxon>eudicotyledons</taxon>
        <taxon>Gunneridae</taxon>
        <taxon>Pentapetalae</taxon>
        <taxon>rosids</taxon>
        <taxon>fabids</taxon>
        <taxon>Fabales</taxon>
        <taxon>Fabaceae</taxon>
        <taxon>Papilionoideae</taxon>
        <taxon>50 kb inversion clade</taxon>
        <taxon>dalbergioids sensu lato</taxon>
        <taxon>Dalbergieae</taxon>
        <taxon>Pterocarpus clade</taxon>
        <taxon>Stylosanthes</taxon>
    </lineage>
</organism>
<accession>A0ABU6W0E7</accession>
<evidence type="ECO:0000313" key="1">
    <source>
        <dbReference type="EMBL" id="MED6178145.1"/>
    </source>
</evidence>
<comment type="caution">
    <text evidence="1">The sequence shown here is derived from an EMBL/GenBank/DDBJ whole genome shotgun (WGS) entry which is preliminary data.</text>
</comment>
<evidence type="ECO:0008006" key="3">
    <source>
        <dbReference type="Google" id="ProtNLM"/>
    </source>
</evidence>
<proteinExistence type="predicted"/>
<name>A0ABU6W0E7_9FABA</name>
<protein>
    <recommendedName>
        <fullName evidence="3">DDE Tnp4 domain-containing protein</fullName>
    </recommendedName>
</protein>
<dbReference type="EMBL" id="JASCZI010154738">
    <property type="protein sequence ID" value="MED6178145.1"/>
    <property type="molecule type" value="Genomic_DNA"/>
</dbReference>
<evidence type="ECO:0000313" key="2">
    <source>
        <dbReference type="Proteomes" id="UP001341840"/>
    </source>
</evidence>
<keyword evidence="2" id="KW-1185">Reference proteome</keyword>
<reference evidence="1 2" key="1">
    <citation type="journal article" date="2023" name="Plants (Basel)">
        <title>Bridging the Gap: Combining Genomics and Transcriptomics Approaches to Understand Stylosanthes scabra, an Orphan Legume from the Brazilian Caatinga.</title>
        <authorList>
            <person name="Ferreira-Neto J.R.C."/>
            <person name="da Silva M.D."/>
            <person name="Binneck E."/>
            <person name="de Melo N.F."/>
            <person name="da Silva R.H."/>
            <person name="de Melo A.L.T.M."/>
            <person name="Pandolfi V."/>
            <person name="Bustamante F.O."/>
            <person name="Brasileiro-Vidal A.C."/>
            <person name="Benko-Iseppon A.M."/>
        </authorList>
    </citation>
    <scope>NUCLEOTIDE SEQUENCE [LARGE SCALE GENOMIC DNA]</scope>
    <source>
        <tissue evidence="1">Leaves</tissue>
    </source>
</reference>
<feature type="non-terminal residue" evidence="1">
    <location>
        <position position="51"/>
    </location>
</feature>
<dbReference type="Proteomes" id="UP001341840">
    <property type="component" value="Unassembled WGS sequence"/>
</dbReference>
<sequence length="51" mass="5935">MSIDIIQLEDRDFKEVPKELKMDNRYYPHFKDAIGAIDGTHVMAIISPEDQ</sequence>